<feature type="transmembrane region" description="Helical" evidence="1">
    <location>
        <begin position="166"/>
        <end position="186"/>
    </location>
</feature>
<reference evidence="3" key="1">
    <citation type="submission" date="2016-10" db="EMBL/GenBank/DDBJ databases">
        <authorList>
            <person name="Varghese N."/>
            <person name="Submissions S."/>
        </authorList>
    </citation>
    <scope>NUCLEOTIDE SEQUENCE [LARGE SCALE GENOMIC DNA]</scope>
    <source>
        <strain evidence="3">R-53102</strain>
    </source>
</reference>
<gene>
    <name evidence="2" type="ORF">SAMN04487792_0729</name>
</gene>
<dbReference type="PANTHER" id="PTHR37305:SF1">
    <property type="entry name" value="MEMBRANE PROTEIN"/>
    <property type="match status" value="1"/>
</dbReference>
<dbReference type="AlphaFoldDB" id="A0A1I1S4S5"/>
<dbReference type="STRING" id="1505723.SAMN04487792_0729"/>
<name>A0A1I1S4S5_9LACO</name>
<feature type="transmembrane region" description="Helical" evidence="1">
    <location>
        <begin position="227"/>
        <end position="246"/>
    </location>
</feature>
<dbReference type="Pfam" id="PF12730">
    <property type="entry name" value="ABC2_membrane_4"/>
    <property type="match status" value="1"/>
</dbReference>
<keyword evidence="1" id="KW-1133">Transmembrane helix</keyword>
<keyword evidence="1" id="KW-0812">Transmembrane</keyword>
<sequence>MGVSLKEEFYKFYHQKVAMYGVITMLVLMVYSALTTNITKNTLAFGFGSVEWIPIILIAVGSAFFAMEYSNNTIIMLIYKNSSKLKIYLAKLIVVFAYGFILTIGAILFTFILNWLFVPGGFSWGAAFHAHTLRDALMLNMFGEVIYSVFIIGLSFMLTMLVKINAVVICIGLALAFFGASLSAGLMSSLPSLVKIIKWNPLNMIFISQQLTRSSIILKSNLTNMQLIVTTLIYGILFAIIGYYLFKNRRV</sequence>
<feature type="transmembrane region" description="Helical" evidence="1">
    <location>
        <begin position="88"/>
        <end position="117"/>
    </location>
</feature>
<evidence type="ECO:0000256" key="1">
    <source>
        <dbReference type="SAM" id="Phobius"/>
    </source>
</evidence>
<dbReference type="Proteomes" id="UP000199599">
    <property type="component" value="Unassembled WGS sequence"/>
</dbReference>
<keyword evidence="1" id="KW-0472">Membrane</keyword>
<evidence type="ECO:0000313" key="3">
    <source>
        <dbReference type="Proteomes" id="UP000199599"/>
    </source>
</evidence>
<dbReference type="EMBL" id="FOMN01000003">
    <property type="protein sequence ID" value="SFD41332.1"/>
    <property type="molecule type" value="Genomic_DNA"/>
</dbReference>
<accession>A0A1I1S4S5</accession>
<feature type="transmembrane region" description="Helical" evidence="1">
    <location>
        <begin position="137"/>
        <end position="159"/>
    </location>
</feature>
<feature type="transmembrane region" description="Helical" evidence="1">
    <location>
        <begin position="44"/>
        <end position="67"/>
    </location>
</feature>
<evidence type="ECO:0000313" key="2">
    <source>
        <dbReference type="EMBL" id="SFD41332.1"/>
    </source>
</evidence>
<protein>
    <submittedName>
        <fullName evidence="2">ABC-2 type transport system permease protein</fullName>
    </submittedName>
</protein>
<dbReference type="RefSeq" id="WP_090092803.1">
    <property type="nucleotide sequence ID" value="NZ_CBCRVU010000003.1"/>
</dbReference>
<dbReference type="PANTHER" id="PTHR37305">
    <property type="entry name" value="INTEGRAL MEMBRANE PROTEIN-RELATED"/>
    <property type="match status" value="1"/>
</dbReference>
<feature type="transmembrane region" description="Helical" evidence="1">
    <location>
        <begin position="17"/>
        <end position="38"/>
    </location>
</feature>
<organism evidence="2 3">
    <name type="scientific">Lactobacillus bombicola</name>
    <dbReference type="NCBI Taxonomy" id="1505723"/>
    <lineage>
        <taxon>Bacteria</taxon>
        <taxon>Bacillati</taxon>
        <taxon>Bacillota</taxon>
        <taxon>Bacilli</taxon>
        <taxon>Lactobacillales</taxon>
        <taxon>Lactobacillaceae</taxon>
        <taxon>Lactobacillus</taxon>
    </lineage>
</organism>
<proteinExistence type="predicted"/>